<keyword evidence="2" id="KW-0732">Signal</keyword>
<dbReference type="Proteomes" id="UP000483820">
    <property type="component" value="Chromosome II"/>
</dbReference>
<evidence type="ECO:0000256" key="1">
    <source>
        <dbReference type="SAM" id="Phobius"/>
    </source>
</evidence>
<dbReference type="AlphaFoldDB" id="A0A6A5HHN1"/>
<keyword evidence="1" id="KW-1133">Transmembrane helix</keyword>
<proteinExistence type="predicted"/>
<reference evidence="3 4" key="1">
    <citation type="submission" date="2019-12" db="EMBL/GenBank/DDBJ databases">
        <title>Chromosome-level assembly of the Caenorhabditis remanei genome.</title>
        <authorList>
            <person name="Teterina A.A."/>
            <person name="Willis J.H."/>
            <person name="Phillips P.C."/>
        </authorList>
    </citation>
    <scope>NUCLEOTIDE SEQUENCE [LARGE SCALE GENOMIC DNA]</scope>
    <source>
        <strain evidence="3 4">PX506</strain>
        <tissue evidence="3">Whole organism</tissue>
    </source>
</reference>
<accession>A0A6A5HHN1</accession>
<protein>
    <submittedName>
        <fullName evidence="3">Uncharacterized protein</fullName>
    </submittedName>
</protein>
<dbReference type="CTD" id="9820864"/>
<dbReference type="PANTHER" id="PTHR34721:SF2">
    <property type="entry name" value="UPAR_LY6 DOMAIN-CONTAINING PROTEIN"/>
    <property type="match status" value="1"/>
</dbReference>
<dbReference type="PANTHER" id="PTHR34721">
    <property type="entry name" value="PROTEIN CBG09734"/>
    <property type="match status" value="1"/>
</dbReference>
<dbReference type="GeneID" id="9820864"/>
<feature type="chain" id="PRO_5025517057" evidence="2">
    <location>
        <begin position="21"/>
        <end position="125"/>
    </location>
</feature>
<comment type="caution">
    <text evidence="3">The sequence shown here is derived from an EMBL/GenBank/DDBJ whole genome shotgun (WGS) entry which is preliminary data.</text>
</comment>
<keyword evidence="1" id="KW-0472">Membrane</keyword>
<dbReference type="KEGG" id="crq:GCK72_006142"/>
<sequence>MSQKILAVFLFLTLFIAVSTQVQCYYGKTTTNNGQVIPDPLYPIQTQTCLGRYCMKIYQKNYSYKNYQYNSYGCPNGACTSTGCNENSNGYGSCCCRGDFCNSGYSTTTISSIVLSILSVFYMYF</sequence>
<keyword evidence="1" id="KW-0812">Transmembrane</keyword>
<name>A0A6A5HHN1_CAERE</name>
<gene>
    <name evidence="3" type="ORF">GCK72_006142</name>
</gene>
<feature type="transmembrane region" description="Helical" evidence="1">
    <location>
        <begin position="104"/>
        <end position="124"/>
    </location>
</feature>
<evidence type="ECO:0000313" key="4">
    <source>
        <dbReference type="Proteomes" id="UP000483820"/>
    </source>
</evidence>
<organism evidence="3 4">
    <name type="scientific">Caenorhabditis remanei</name>
    <name type="common">Caenorhabditis vulgaris</name>
    <dbReference type="NCBI Taxonomy" id="31234"/>
    <lineage>
        <taxon>Eukaryota</taxon>
        <taxon>Metazoa</taxon>
        <taxon>Ecdysozoa</taxon>
        <taxon>Nematoda</taxon>
        <taxon>Chromadorea</taxon>
        <taxon>Rhabditida</taxon>
        <taxon>Rhabditina</taxon>
        <taxon>Rhabditomorpha</taxon>
        <taxon>Rhabditoidea</taxon>
        <taxon>Rhabditidae</taxon>
        <taxon>Peloderinae</taxon>
        <taxon>Caenorhabditis</taxon>
    </lineage>
</organism>
<dbReference type="SUPFAM" id="SSF57302">
    <property type="entry name" value="Snake toxin-like"/>
    <property type="match status" value="1"/>
</dbReference>
<feature type="signal peptide" evidence="2">
    <location>
        <begin position="1"/>
        <end position="20"/>
    </location>
</feature>
<dbReference type="RefSeq" id="XP_053589689.1">
    <property type="nucleotide sequence ID" value="XM_053725495.1"/>
</dbReference>
<dbReference type="InterPro" id="IPR045860">
    <property type="entry name" value="Snake_toxin-like_sf"/>
</dbReference>
<evidence type="ECO:0000256" key="2">
    <source>
        <dbReference type="SAM" id="SignalP"/>
    </source>
</evidence>
<evidence type="ECO:0000313" key="3">
    <source>
        <dbReference type="EMBL" id="KAF1766186.1"/>
    </source>
</evidence>
<dbReference type="EMBL" id="WUAV01000002">
    <property type="protein sequence ID" value="KAF1766186.1"/>
    <property type="molecule type" value="Genomic_DNA"/>
</dbReference>